<feature type="compositionally biased region" description="Polar residues" evidence="7">
    <location>
        <begin position="616"/>
        <end position="625"/>
    </location>
</feature>
<dbReference type="GO" id="GO:0016757">
    <property type="term" value="F:glycosyltransferase activity"/>
    <property type="evidence" value="ECO:0007669"/>
    <property type="project" value="UniProtKB-KW"/>
</dbReference>
<proteinExistence type="inferred from homology"/>
<keyword evidence="8" id="KW-0472">Membrane</keyword>
<dbReference type="AlphaFoldDB" id="A0A8J5HFP7"/>
<evidence type="ECO:0000256" key="6">
    <source>
        <dbReference type="ARBA" id="ARBA00030350"/>
    </source>
</evidence>
<sequence>MPPPRRRHPRGRCQIVGASDVSALSFSTLILLIFLSFLSYLAPPLLDHPPLPGTQRRRLADPPSHLTTGAVNEQTSRVPVLKLLIRVDGRVKNDLWRSKRSRFYVGCSNASNKFAAETVTHRDRYLMIGTSGGLNQQRTGVSSLYPLQYNKLLHHSSLLISVLKVSVLVQPTEYQGFANACMLSLFHQPFFFIFPPEDEHQLHILFALEVLVLIIDAVVAARILNATLIVPKLDQRSFWKDASNFGDIFDADWFISLLSKDVKIIKELPKKAGKYFRSPYTMRVPRKCTPRCYQNRVLPVLMKKHVVQLTKFDYRLANKLETEMQKLRCRVNYHALRFTNSIQEMGEKLIRRMKGKGNQFIALHLRFEPDMLAFSGCYYGGGEKEMRELGAIRRRWKTLHRSNPDKARRQGRCPLTPEEVGLMLRALGYGTDAHIYVASGEIYGGDESLAPLKTLFPNFHSKDTLASKEELEPFSMFSSRMAALDFIVCDGSDAFVANNNGNMARILAGKRRYFGHKRTIRPNAKKLYSLFLNRSNISWDEFASKVRTHQRGYMGEPKEVRPGRGEFHENPSTCICDAAESLNQINPNNQHRKGKPTSDDFPEEPDGSERDYGEYTSLSKSSSNDTEMDYDSFTRTEDSEIDDILSD</sequence>
<gene>
    <name evidence="9" type="ORF">ZIOFF_013324</name>
</gene>
<dbReference type="InterPro" id="IPR024709">
    <property type="entry name" value="FucosylTrfase_pln"/>
</dbReference>
<feature type="transmembrane region" description="Helical" evidence="8">
    <location>
        <begin position="21"/>
        <end position="42"/>
    </location>
</feature>
<keyword evidence="8" id="KW-1133">Transmembrane helix</keyword>
<dbReference type="Proteomes" id="UP000734854">
    <property type="component" value="Unassembled WGS sequence"/>
</dbReference>
<accession>A0A8J5HFP7</accession>
<protein>
    <recommendedName>
        <fullName evidence="6">O-fucosyltransferase family protein</fullName>
    </recommendedName>
</protein>
<dbReference type="PANTHER" id="PTHR31818:SF1">
    <property type="entry name" value="O-FUCOSYLTRANSFERASE 16"/>
    <property type="match status" value="1"/>
</dbReference>
<keyword evidence="4" id="KW-0294">Fucose metabolism</keyword>
<evidence type="ECO:0000256" key="2">
    <source>
        <dbReference type="ARBA" id="ARBA00022676"/>
    </source>
</evidence>
<feature type="region of interest" description="Disordered" evidence="7">
    <location>
        <begin position="585"/>
        <end position="647"/>
    </location>
</feature>
<dbReference type="Pfam" id="PF10250">
    <property type="entry name" value="O-FucT"/>
    <property type="match status" value="1"/>
</dbReference>
<evidence type="ECO:0000313" key="9">
    <source>
        <dbReference type="EMBL" id="KAG6523466.1"/>
    </source>
</evidence>
<organism evidence="9 10">
    <name type="scientific">Zingiber officinale</name>
    <name type="common">Ginger</name>
    <name type="synonym">Amomum zingiber</name>
    <dbReference type="NCBI Taxonomy" id="94328"/>
    <lineage>
        <taxon>Eukaryota</taxon>
        <taxon>Viridiplantae</taxon>
        <taxon>Streptophyta</taxon>
        <taxon>Embryophyta</taxon>
        <taxon>Tracheophyta</taxon>
        <taxon>Spermatophyta</taxon>
        <taxon>Magnoliopsida</taxon>
        <taxon>Liliopsida</taxon>
        <taxon>Zingiberales</taxon>
        <taxon>Zingiberaceae</taxon>
        <taxon>Zingiber</taxon>
    </lineage>
</organism>
<evidence type="ECO:0000313" key="10">
    <source>
        <dbReference type="Proteomes" id="UP000734854"/>
    </source>
</evidence>
<reference evidence="9 10" key="1">
    <citation type="submission" date="2020-08" db="EMBL/GenBank/DDBJ databases">
        <title>Plant Genome Project.</title>
        <authorList>
            <person name="Zhang R.-G."/>
        </authorList>
    </citation>
    <scope>NUCLEOTIDE SEQUENCE [LARGE SCALE GENOMIC DNA]</scope>
    <source>
        <tissue evidence="9">Rhizome</tissue>
    </source>
</reference>
<dbReference type="GO" id="GO:0006004">
    <property type="term" value="P:fucose metabolic process"/>
    <property type="evidence" value="ECO:0007669"/>
    <property type="project" value="UniProtKB-KW"/>
</dbReference>
<evidence type="ECO:0000256" key="1">
    <source>
        <dbReference type="ARBA" id="ARBA00007737"/>
    </source>
</evidence>
<name>A0A8J5HFP7_ZINOF</name>
<keyword evidence="2" id="KW-0328">Glycosyltransferase</keyword>
<keyword evidence="3" id="KW-0808">Transferase</keyword>
<keyword evidence="5" id="KW-0119">Carbohydrate metabolism</keyword>
<evidence type="ECO:0000256" key="3">
    <source>
        <dbReference type="ARBA" id="ARBA00022679"/>
    </source>
</evidence>
<comment type="caution">
    <text evidence="9">The sequence shown here is derived from an EMBL/GenBank/DDBJ whole genome shotgun (WGS) entry which is preliminary data.</text>
</comment>
<evidence type="ECO:0000256" key="5">
    <source>
        <dbReference type="ARBA" id="ARBA00023277"/>
    </source>
</evidence>
<dbReference type="PANTHER" id="PTHR31818">
    <property type="entry name" value="O-FUCOSYLTRANSFERASE 16"/>
    <property type="match status" value="1"/>
</dbReference>
<keyword evidence="10" id="KW-1185">Reference proteome</keyword>
<evidence type="ECO:0000256" key="7">
    <source>
        <dbReference type="SAM" id="MobiDB-lite"/>
    </source>
</evidence>
<dbReference type="PIRSF" id="PIRSF009360">
    <property type="entry name" value="UCP009360"/>
    <property type="match status" value="1"/>
</dbReference>
<dbReference type="EMBL" id="JACMSC010000004">
    <property type="protein sequence ID" value="KAG6523466.1"/>
    <property type="molecule type" value="Genomic_DNA"/>
</dbReference>
<evidence type="ECO:0000256" key="8">
    <source>
        <dbReference type="SAM" id="Phobius"/>
    </source>
</evidence>
<dbReference type="InterPro" id="IPR019378">
    <property type="entry name" value="GDP-Fuc_O-FucTrfase"/>
</dbReference>
<dbReference type="CDD" id="cd11299">
    <property type="entry name" value="O-FucT_plant"/>
    <property type="match status" value="1"/>
</dbReference>
<keyword evidence="8" id="KW-0812">Transmembrane</keyword>
<evidence type="ECO:0000256" key="4">
    <source>
        <dbReference type="ARBA" id="ARBA00023253"/>
    </source>
</evidence>
<comment type="similarity">
    <text evidence="1">Belongs to the glycosyltransferase GT106 family.</text>
</comment>